<feature type="region of interest" description="Disordered" evidence="1">
    <location>
        <begin position="293"/>
        <end position="319"/>
    </location>
</feature>
<keyword evidence="4" id="KW-1185">Reference proteome</keyword>
<dbReference type="Pfam" id="PF07859">
    <property type="entry name" value="Abhydrolase_3"/>
    <property type="match status" value="1"/>
</dbReference>
<reference evidence="3" key="1">
    <citation type="journal article" date="2020" name="Stud. Mycol.">
        <title>101 Dothideomycetes genomes: a test case for predicting lifestyles and emergence of pathogens.</title>
        <authorList>
            <person name="Haridas S."/>
            <person name="Albert R."/>
            <person name="Binder M."/>
            <person name="Bloem J."/>
            <person name="Labutti K."/>
            <person name="Salamov A."/>
            <person name="Andreopoulos B."/>
            <person name="Baker S."/>
            <person name="Barry K."/>
            <person name="Bills G."/>
            <person name="Bluhm B."/>
            <person name="Cannon C."/>
            <person name="Castanera R."/>
            <person name="Culley D."/>
            <person name="Daum C."/>
            <person name="Ezra D."/>
            <person name="Gonzalez J."/>
            <person name="Henrissat B."/>
            <person name="Kuo A."/>
            <person name="Liang C."/>
            <person name="Lipzen A."/>
            <person name="Lutzoni F."/>
            <person name="Magnuson J."/>
            <person name="Mondo S."/>
            <person name="Nolan M."/>
            <person name="Ohm R."/>
            <person name="Pangilinan J."/>
            <person name="Park H.-J."/>
            <person name="Ramirez L."/>
            <person name="Alfaro M."/>
            <person name="Sun H."/>
            <person name="Tritt A."/>
            <person name="Yoshinaga Y."/>
            <person name="Zwiers L.-H."/>
            <person name="Turgeon B."/>
            <person name="Goodwin S."/>
            <person name="Spatafora J."/>
            <person name="Crous P."/>
            <person name="Grigoriev I."/>
        </authorList>
    </citation>
    <scope>NUCLEOTIDE SEQUENCE</scope>
    <source>
        <strain evidence="3">ATCC 74209</strain>
    </source>
</reference>
<evidence type="ECO:0000313" key="4">
    <source>
        <dbReference type="Proteomes" id="UP000799536"/>
    </source>
</evidence>
<feature type="domain" description="Alpha/beta hydrolase fold-3" evidence="2">
    <location>
        <begin position="90"/>
        <end position="218"/>
    </location>
</feature>
<dbReference type="GO" id="GO:0016787">
    <property type="term" value="F:hydrolase activity"/>
    <property type="evidence" value="ECO:0007669"/>
    <property type="project" value="InterPro"/>
</dbReference>
<dbReference type="EMBL" id="ML993848">
    <property type="protein sequence ID" value="KAF2205882.1"/>
    <property type="molecule type" value="Genomic_DNA"/>
</dbReference>
<accession>A0A9P4MX87</accession>
<protein>
    <submittedName>
        <fullName evidence="3">Alpha/beta-hydrolase</fullName>
    </submittedName>
</protein>
<comment type="caution">
    <text evidence="3">The sequence shown here is derived from an EMBL/GenBank/DDBJ whole genome shotgun (WGS) entry which is preliminary data.</text>
</comment>
<dbReference type="OrthoDB" id="408631at2759"/>
<sequence length="469" mass="51708">MSSYLQTIAYFFRLPLRIQWRTFLVQLPRYVPLSILHITSPKGPQPFIIALPSRKAHTIPIYVFVPPAPVDLGHDDHPENEDDEWKVPVVLDFHGGGFIMGSPLEQAPYCAMMSRELGAVVISVSYRIGPFNQFPSAIHDGEDVLSAILDTAGVSKGGKVLKKEIQRYYSLMREASSRKGGGTSHLSMKSKITLDPTRLCISGFSAGGNLALNLAISVPALTQDLSHPAAPVGPTDSSAGLLSPPALPMPRTETVLDDPTNPWPCILPPVEAQPRLIPLLLFYPSLDARLLPHERPSKPLPNALHGNEATPGADGKPAKPKVPGLFSIMSPTYLPKRLRAHPRASPGLCDPSQDIQKNAAIFLVLPEKDTLAVQSDVWVNKMNEHGWTGPVRFGDDRDHDLRQEVEHVSRVRNLGNGGLEVWHAPGCRHGWTQFPILRKHEKSERDLVFARTLDFVKENWKVVLGRDAV</sequence>
<dbReference type="Proteomes" id="UP000799536">
    <property type="component" value="Unassembled WGS sequence"/>
</dbReference>
<evidence type="ECO:0000259" key="2">
    <source>
        <dbReference type="Pfam" id="PF07859"/>
    </source>
</evidence>
<dbReference type="SUPFAM" id="SSF53474">
    <property type="entry name" value="alpha/beta-Hydrolases"/>
    <property type="match status" value="1"/>
</dbReference>
<name>A0A9P4MX87_9PLEO</name>
<gene>
    <name evidence="3" type="ORF">GQ43DRAFT_158625</name>
</gene>
<dbReference type="InterPro" id="IPR013094">
    <property type="entry name" value="AB_hydrolase_3"/>
</dbReference>
<dbReference type="Gene3D" id="3.40.50.1820">
    <property type="entry name" value="alpha/beta hydrolase"/>
    <property type="match status" value="1"/>
</dbReference>
<dbReference type="AlphaFoldDB" id="A0A9P4MX87"/>
<organism evidence="3 4">
    <name type="scientific">Delitschia confertaspora ATCC 74209</name>
    <dbReference type="NCBI Taxonomy" id="1513339"/>
    <lineage>
        <taxon>Eukaryota</taxon>
        <taxon>Fungi</taxon>
        <taxon>Dikarya</taxon>
        <taxon>Ascomycota</taxon>
        <taxon>Pezizomycotina</taxon>
        <taxon>Dothideomycetes</taxon>
        <taxon>Pleosporomycetidae</taxon>
        <taxon>Pleosporales</taxon>
        <taxon>Delitschiaceae</taxon>
        <taxon>Delitschia</taxon>
    </lineage>
</organism>
<dbReference type="InterPro" id="IPR050466">
    <property type="entry name" value="Carboxylest/Gibb_receptor"/>
</dbReference>
<proteinExistence type="predicted"/>
<dbReference type="InterPro" id="IPR029058">
    <property type="entry name" value="AB_hydrolase_fold"/>
</dbReference>
<evidence type="ECO:0000256" key="1">
    <source>
        <dbReference type="SAM" id="MobiDB-lite"/>
    </source>
</evidence>
<evidence type="ECO:0000313" key="3">
    <source>
        <dbReference type="EMBL" id="KAF2205882.1"/>
    </source>
</evidence>
<dbReference type="PANTHER" id="PTHR23024">
    <property type="entry name" value="ARYLACETAMIDE DEACETYLASE"/>
    <property type="match status" value="1"/>
</dbReference>
<dbReference type="PANTHER" id="PTHR23024:SF24">
    <property type="entry name" value="ALPHA_BETA HYDROLASE FOLD-3 DOMAIN-CONTAINING PROTEIN"/>
    <property type="match status" value="1"/>
</dbReference>